<dbReference type="OrthoDB" id="7596665at2"/>
<name>A0A2S6MTQ9_RHOGL</name>
<dbReference type="SUPFAM" id="SSF52540">
    <property type="entry name" value="P-loop containing nucleoside triphosphate hydrolases"/>
    <property type="match status" value="1"/>
</dbReference>
<dbReference type="Proteomes" id="UP000239724">
    <property type="component" value="Unassembled WGS sequence"/>
</dbReference>
<gene>
    <name evidence="2" type="ORF">CCS01_31715</name>
</gene>
<dbReference type="RefSeq" id="WP_104523319.1">
    <property type="nucleotide sequence ID" value="NZ_NHRY01000277.1"/>
</dbReference>
<reference evidence="2 3" key="1">
    <citation type="journal article" date="2018" name="Arch. Microbiol.">
        <title>New insights into the metabolic potential of the phototrophic purple bacterium Rhodopila globiformis DSM 161(T) from its draft genome sequence and evidence for a vanadium-dependent nitrogenase.</title>
        <authorList>
            <person name="Imhoff J.F."/>
            <person name="Rahn T."/>
            <person name="Kunzel S."/>
            <person name="Neulinger S.C."/>
        </authorList>
    </citation>
    <scope>NUCLEOTIDE SEQUENCE [LARGE SCALE GENOMIC DNA]</scope>
    <source>
        <strain evidence="2 3">DSM 161</strain>
    </source>
</reference>
<feature type="domain" description="ATPase AAA-type core" evidence="1">
    <location>
        <begin position="35"/>
        <end position="116"/>
    </location>
</feature>
<dbReference type="AlphaFoldDB" id="A0A2S6MTQ9"/>
<protein>
    <submittedName>
        <fullName evidence="2">ATPase</fullName>
    </submittedName>
</protein>
<dbReference type="InterPro" id="IPR003959">
    <property type="entry name" value="ATPase_AAA_core"/>
</dbReference>
<evidence type="ECO:0000259" key="1">
    <source>
        <dbReference type="Pfam" id="PF13304"/>
    </source>
</evidence>
<dbReference type="PANTHER" id="PTHR40396:SF1">
    <property type="entry name" value="ATPASE AAA-TYPE CORE DOMAIN-CONTAINING PROTEIN"/>
    <property type="match status" value="1"/>
</dbReference>
<dbReference type="GO" id="GO:0005524">
    <property type="term" value="F:ATP binding"/>
    <property type="evidence" value="ECO:0007669"/>
    <property type="project" value="InterPro"/>
</dbReference>
<comment type="caution">
    <text evidence="2">The sequence shown here is derived from an EMBL/GenBank/DDBJ whole genome shotgun (WGS) entry which is preliminary data.</text>
</comment>
<evidence type="ECO:0000313" key="2">
    <source>
        <dbReference type="EMBL" id="PPQ25742.1"/>
    </source>
</evidence>
<dbReference type="GO" id="GO:0016887">
    <property type="term" value="F:ATP hydrolysis activity"/>
    <property type="evidence" value="ECO:0007669"/>
    <property type="project" value="InterPro"/>
</dbReference>
<accession>A0A2S6MTQ9</accession>
<proteinExistence type="predicted"/>
<dbReference type="Pfam" id="PF13304">
    <property type="entry name" value="AAA_21"/>
    <property type="match status" value="2"/>
</dbReference>
<dbReference type="InterPro" id="IPR014555">
    <property type="entry name" value="RecF-like"/>
</dbReference>
<feature type="domain" description="ATPase AAA-type core" evidence="1">
    <location>
        <begin position="183"/>
        <end position="354"/>
    </location>
</feature>
<dbReference type="Gene3D" id="3.40.50.300">
    <property type="entry name" value="P-loop containing nucleotide triphosphate hydrolases"/>
    <property type="match status" value="2"/>
</dbReference>
<organism evidence="2 3">
    <name type="scientific">Rhodopila globiformis</name>
    <name type="common">Rhodopseudomonas globiformis</name>
    <dbReference type="NCBI Taxonomy" id="1071"/>
    <lineage>
        <taxon>Bacteria</taxon>
        <taxon>Pseudomonadati</taxon>
        <taxon>Pseudomonadota</taxon>
        <taxon>Alphaproteobacteria</taxon>
        <taxon>Acetobacterales</taxon>
        <taxon>Acetobacteraceae</taxon>
        <taxon>Rhodopila</taxon>
    </lineage>
</organism>
<dbReference type="EMBL" id="NHRY01000277">
    <property type="protein sequence ID" value="PPQ25742.1"/>
    <property type="molecule type" value="Genomic_DNA"/>
</dbReference>
<dbReference type="PANTHER" id="PTHR40396">
    <property type="entry name" value="ATPASE-LIKE PROTEIN"/>
    <property type="match status" value="1"/>
</dbReference>
<keyword evidence="3" id="KW-1185">Reference proteome</keyword>
<dbReference type="PIRSF" id="PIRSF029347">
    <property type="entry name" value="RecF"/>
    <property type="match status" value="1"/>
</dbReference>
<evidence type="ECO:0000313" key="3">
    <source>
        <dbReference type="Proteomes" id="UP000239724"/>
    </source>
</evidence>
<sequence length="405" mass="45055">MALIEGFRVQNYRSLRDVTLGRLLPAGEGDPLSPLTAVIGKNGSGKSTLFDAFGFLADCLTIGVEAACDKEQRGGFERMRSQGVQEPIRFEVCYREAAGARPISYNLAIDIDSTGRPFVESEVFWQPGLAEDGKEYLPLMRLIRGEGVVLPGFNPSGLEARLLTVQLTDTRQLGVATLGALRDHPHIARFRAFLKGWYLSYFTPDAARGLPVAGPQRHLNMRGDNIGNVVQFMERDNKARFQSVLRRIANRIPGIEKIASVVTEDNRVLLRFNDRGFVDPFFAQQMSDGTLKLFAYMLLLEDPEPPPLICIEEPENGLYPKLLETLAQEFRAHATGAENAPQIIVTTHQPYFVDALSPEEVWILEKGADGFSTIRRASDSELVRNMVAEGLPLGGLWFSDYLDPR</sequence>
<dbReference type="InterPro" id="IPR027417">
    <property type="entry name" value="P-loop_NTPase"/>
</dbReference>